<protein>
    <recommendedName>
        <fullName evidence="4">DUF3150 domain-containing protein</fullName>
    </recommendedName>
</protein>
<gene>
    <name evidence="2" type="ORF">BKK80_34690</name>
</gene>
<accession>A0ABM6FGP0</accession>
<dbReference type="InterPro" id="IPR021496">
    <property type="entry name" value="DUF3150"/>
</dbReference>
<geneLocation type="plasmid" evidence="2 3">
    <name>unnamed1</name>
</geneLocation>
<evidence type="ECO:0000313" key="3">
    <source>
        <dbReference type="Proteomes" id="UP000177515"/>
    </source>
</evidence>
<dbReference type="Proteomes" id="UP000177515">
    <property type="component" value="Plasmid unnamed1"/>
</dbReference>
<feature type="compositionally biased region" description="Low complexity" evidence="1">
    <location>
        <begin position="285"/>
        <end position="294"/>
    </location>
</feature>
<evidence type="ECO:0008006" key="4">
    <source>
        <dbReference type="Google" id="ProtNLM"/>
    </source>
</evidence>
<dbReference type="RefSeq" id="WP_071073664.1">
    <property type="nucleotide sequence ID" value="NZ_CP017756.1"/>
</dbReference>
<evidence type="ECO:0000256" key="1">
    <source>
        <dbReference type="SAM" id="MobiDB-lite"/>
    </source>
</evidence>
<keyword evidence="3" id="KW-1185">Reference proteome</keyword>
<dbReference type="Pfam" id="PF11348">
    <property type="entry name" value="DUF3150"/>
    <property type="match status" value="1"/>
</dbReference>
<organism evidence="2 3">
    <name type="scientific">Cupriavidus malaysiensis</name>
    <dbReference type="NCBI Taxonomy" id="367825"/>
    <lineage>
        <taxon>Bacteria</taxon>
        <taxon>Pseudomonadati</taxon>
        <taxon>Pseudomonadota</taxon>
        <taxon>Betaproteobacteria</taxon>
        <taxon>Burkholderiales</taxon>
        <taxon>Burkholderiaceae</taxon>
        <taxon>Cupriavidus</taxon>
    </lineage>
</organism>
<reference evidence="2 3" key="1">
    <citation type="submission" date="2016-10" db="EMBL/GenBank/DDBJ databases">
        <title>Complete genome sequences of three Cupriavidus strains isolated from various Malaysian environments.</title>
        <authorList>
            <person name="Abdullah A.A.-A."/>
            <person name="Shafie N.A.H."/>
            <person name="Lau N.S."/>
        </authorList>
    </citation>
    <scope>NUCLEOTIDE SEQUENCE [LARGE SCALE GENOMIC DNA]</scope>
    <source>
        <strain evidence="2 3">USMAA1020</strain>
        <plasmid evidence="2 3">unnamed1</plasmid>
    </source>
</reference>
<feature type="region of interest" description="Disordered" evidence="1">
    <location>
        <begin position="273"/>
        <end position="294"/>
    </location>
</feature>
<dbReference type="EMBL" id="CP017756">
    <property type="protein sequence ID" value="AOZ11110.1"/>
    <property type="molecule type" value="Genomic_DNA"/>
</dbReference>
<sequence length="314" mass="33907">MSVQEQNPASTLLEQVELVVYKTRLVTPNRDTGEGGRSGSRIEKVLQSCFDPQILRPLGKKKMEAFRLCRNFGTKLEGLGAWAVAQRDTPDLLERLGRIRAEWDVLALELAESMSTKVEQWAAQHPADANEIRALAPTRQEVLESTSFFYTSFRINAADVKDGGGLLTELSGLAGQALREFADVLRDASLHKATGASYRKGVKEVLRRIESKAKSLAFLDPVIAEVASMLESTLALLPADGIIDGPKAVLVKSLVDQLLNPRRLASHGFEKLAERTPGQPAPSNGAGMPPATAPAMPAAATDPIGFDAASVYSF</sequence>
<name>A0ABM6FGP0_9BURK</name>
<proteinExistence type="predicted"/>
<keyword evidence="2" id="KW-0614">Plasmid</keyword>
<evidence type="ECO:0000313" key="2">
    <source>
        <dbReference type="EMBL" id="AOZ11110.1"/>
    </source>
</evidence>